<dbReference type="SUPFAM" id="SSF53448">
    <property type="entry name" value="Nucleotide-diphospho-sugar transferases"/>
    <property type="match status" value="1"/>
</dbReference>
<evidence type="ECO:0000313" key="8">
    <source>
        <dbReference type="EMBL" id="EIN15433.1"/>
    </source>
</evidence>
<organism evidence="8 9">
    <name type="scientific">Mycoplasmopsis agalactiae 14628</name>
    <dbReference type="NCBI Taxonomy" id="1110504"/>
    <lineage>
        <taxon>Bacteria</taxon>
        <taxon>Bacillati</taxon>
        <taxon>Mycoplasmatota</taxon>
        <taxon>Mycoplasmoidales</taxon>
        <taxon>Metamycoplasmataceae</taxon>
        <taxon>Mycoplasmopsis</taxon>
    </lineage>
</organism>
<evidence type="ECO:0000256" key="4">
    <source>
        <dbReference type="ARBA" id="ARBA00022692"/>
    </source>
</evidence>
<dbReference type="STRING" id="1110504.MAGb_1260"/>
<evidence type="ECO:0000256" key="2">
    <source>
        <dbReference type="ARBA" id="ARBA00022676"/>
    </source>
</evidence>
<accession>I5D6X4</accession>
<dbReference type="RefSeq" id="WP_004023898.1">
    <property type="nucleotide sequence ID" value="NZ_AJPR01000003.1"/>
</dbReference>
<keyword evidence="5 7" id="KW-1133">Transmembrane helix</keyword>
<feature type="transmembrane region" description="Helical" evidence="7">
    <location>
        <begin position="6"/>
        <end position="28"/>
    </location>
</feature>
<evidence type="ECO:0000256" key="7">
    <source>
        <dbReference type="SAM" id="Phobius"/>
    </source>
</evidence>
<protein>
    <submittedName>
        <fullName evidence="8">Glycosyl transferase, group 2 family protein</fullName>
    </submittedName>
</protein>
<feature type="transmembrane region" description="Helical" evidence="7">
    <location>
        <begin position="415"/>
        <end position="445"/>
    </location>
</feature>
<keyword evidence="3 8" id="KW-0808">Transferase</keyword>
<evidence type="ECO:0000313" key="9">
    <source>
        <dbReference type="Proteomes" id="UP000003181"/>
    </source>
</evidence>
<comment type="subcellular location">
    <subcellularLocation>
        <location evidence="1">Membrane</location>
        <topology evidence="1">Multi-pass membrane protein</topology>
    </subcellularLocation>
</comment>
<evidence type="ECO:0000256" key="6">
    <source>
        <dbReference type="ARBA" id="ARBA00023136"/>
    </source>
</evidence>
<feature type="transmembrane region" description="Helical" evidence="7">
    <location>
        <begin position="388"/>
        <end position="409"/>
    </location>
</feature>
<dbReference type="InterPro" id="IPR029044">
    <property type="entry name" value="Nucleotide-diphossugar_trans"/>
</dbReference>
<dbReference type="AlphaFoldDB" id="I5D6X4"/>
<feature type="transmembrane region" description="Helical" evidence="7">
    <location>
        <begin position="466"/>
        <end position="488"/>
    </location>
</feature>
<name>I5D6X4_MYCAA</name>
<sequence>MKKKQNVFIFVIIIWLILCSAIIVPLILKFINLFTVPNNYSLAIKIVIVILLIANALIFCFFWLKSTKDMVFSLTFLFSRKKLTKKFEPIINSSLSDEFKNKRVVLLYCTCDDFHEESLLSSMKQDYLNYETVILDDSKSEEYIKIVDTFAKEHGLRVVRRENKEGFKAGNLNNYLKNNDDYDYFVVLDSDEVIPNDFITQSLKYFQFNNKIGALQAYHINKTKVNGGGNLFQYLLSVSSNVSSLDNHYMRQLYGENSLLGHGMIISKEVYRQTNGFPHILVEDTSMSAEIKALGYEVVYAPNIVCYEDFPNDYIALKKRQCRWTAGNVQYIKKYAKKNRKSNYRWFERIDLVLNHYSLPLIPVFAVIFLINFLIIGFLGFRISPRELVFVIIWISFLIGTLLLSALHLSKSRNILLAIPVFLVTTIVYTAMNLSLVFAVINGLFNKKLKFIVTPKESKKIPFKYMLLHSIIPFLFGAAVLVATYYSWGTVVPTLIVSIPCLLFPIVITFSNIPLAKRATKQKQRARAGAQQK</sequence>
<feature type="transmembrane region" description="Helical" evidence="7">
    <location>
        <begin position="40"/>
        <end position="64"/>
    </location>
</feature>
<feature type="transmembrane region" description="Helical" evidence="7">
    <location>
        <begin position="494"/>
        <end position="515"/>
    </location>
</feature>
<keyword evidence="6 7" id="KW-0472">Membrane</keyword>
<dbReference type="PANTHER" id="PTHR43867">
    <property type="entry name" value="CELLULOSE SYNTHASE CATALYTIC SUBUNIT A [UDP-FORMING]"/>
    <property type="match status" value="1"/>
</dbReference>
<evidence type="ECO:0000256" key="3">
    <source>
        <dbReference type="ARBA" id="ARBA00022679"/>
    </source>
</evidence>
<proteinExistence type="predicted"/>
<dbReference type="GO" id="GO:0016757">
    <property type="term" value="F:glycosyltransferase activity"/>
    <property type="evidence" value="ECO:0007669"/>
    <property type="project" value="UniProtKB-KW"/>
</dbReference>
<dbReference type="PATRIC" id="fig|1110504.5.peg.127"/>
<feature type="transmembrane region" description="Helical" evidence="7">
    <location>
        <begin position="357"/>
        <end position="381"/>
    </location>
</feature>
<dbReference type="OrthoDB" id="9766299at2"/>
<dbReference type="Gene3D" id="3.90.550.10">
    <property type="entry name" value="Spore Coat Polysaccharide Biosynthesis Protein SpsA, Chain A"/>
    <property type="match status" value="1"/>
</dbReference>
<dbReference type="Proteomes" id="UP000003181">
    <property type="component" value="Unassembled WGS sequence"/>
</dbReference>
<keyword evidence="2" id="KW-0328">Glycosyltransferase</keyword>
<keyword evidence="4 7" id="KW-0812">Transmembrane</keyword>
<dbReference type="GO" id="GO:0016020">
    <property type="term" value="C:membrane"/>
    <property type="evidence" value="ECO:0007669"/>
    <property type="project" value="UniProtKB-SubCell"/>
</dbReference>
<dbReference type="EMBL" id="AJPR01000003">
    <property type="protein sequence ID" value="EIN15433.1"/>
    <property type="molecule type" value="Genomic_DNA"/>
</dbReference>
<evidence type="ECO:0000256" key="1">
    <source>
        <dbReference type="ARBA" id="ARBA00004141"/>
    </source>
</evidence>
<comment type="caution">
    <text evidence="8">The sequence shown here is derived from an EMBL/GenBank/DDBJ whole genome shotgun (WGS) entry which is preliminary data.</text>
</comment>
<gene>
    <name evidence="8" type="ORF">MAGb_1260</name>
</gene>
<evidence type="ECO:0000256" key="5">
    <source>
        <dbReference type="ARBA" id="ARBA00022989"/>
    </source>
</evidence>
<dbReference type="Pfam" id="PF13641">
    <property type="entry name" value="Glyco_tranf_2_3"/>
    <property type="match status" value="1"/>
</dbReference>
<reference evidence="8 9" key="1">
    <citation type="journal article" date="2012" name="Appl. Environ. Microbiol.">
        <title>Emergence of Atypical Mycoplasma agalactiae Strains Harboring a New Prophage and Associated with an Alpine Wild Ungulate Mortality Episode.</title>
        <authorList>
            <person name="Tardy F."/>
            <person name="Baranowski E."/>
            <person name="Nouvel L.X."/>
            <person name="Mick V."/>
            <person name="Manso-Silvan L."/>
            <person name="Thiaucourt F."/>
            <person name="Thebault P."/>
            <person name="Breton M."/>
            <person name="Sirand-Pugnet P."/>
            <person name="Blanchard A."/>
            <person name="Garnier A."/>
            <person name="Gibert P."/>
            <person name="Game Y."/>
            <person name="Poumarat F."/>
            <person name="Citti C."/>
        </authorList>
    </citation>
    <scope>NUCLEOTIDE SEQUENCE [LARGE SCALE GENOMIC DNA]</scope>
    <source>
        <strain evidence="8 9">14628</strain>
    </source>
</reference>
<dbReference type="PANTHER" id="PTHR43867:SF2">
    <property type="entry name" value="CELLULOSE SYNTHASE CATALYTIC SUBUNIT A [UDP-FORMING]"/>
    <property type="match status" value="1"/>
</dbReference>
<dbReference type="InterPro" id="IPR050321">
    <property type="entry name" value="Glycosyltr_2/OpgH_subfam"/>
</dbReference>